<evidence type="ECO:0000256" key="4">
    <source>
        <dbReference type="SAM" id="SignalP"/>
    </source>
</evidence>
<dbReference type="Pfam" id="PF00026">
    <property type="entry name" value="Asp"/>
    <property type="match status" value="1"/>
</dbReference>
<dbReference type="GO" id="GO:0004190">
    <property type="term" value="F:aspartic-type endopeptidase activity"/>
    <property type="evidence" value="ECO:0007669"/>
    <property type="project" value="UniProtKB-ARBA"/>
</dbReference>
<keyword evidence="1" id="KW-1015">Disulfide bond</keyword>
<feature type="domain" description="Peptidase A1" evidence="5">
    <location>
        <begin position="132"/>
        <end position="544"/>
    </location>
</feature>
<feature type="signal peptide" evidence="4">
    <location>
        <begin position="1"/>
        <end position="25"/>
    </location>
</feature>
<dbReference type="InterPro" id="IPR033121">
    <property type="entry name" value="PEPTIDASE_A1"/>
</dbReference>
<name>A0A8H8DC25_9ASCO</name>
<feature type="region of interest" description="Disordered" evidence="2">
    <location>
        <begin position="26"/>
        <end position="111"/>
    </location>
</feature>
<dbReference type="Gene3D" id="2.40.70.10">
    <property type="entry name" value="Acid Proteases"/>
    <property type="match status" value="2"/>
</dbReference>
<keyword evidence="4" id="KW-0732">Signal</keyword>
<keyword evidence="3" id="KW-1133">Transmembrane helix</keyword>
<dbReference type="InterPro" id="IPR021109">
    <property type="entry name" value="Peptidase_aspartic_dom_sf"/>
</dbReference>
<evidence type="ECO:0000313" key="6">
    <source>
        <dbReference type="EMBL" id="KAG5419465.1"/>
    </source>
</evidence>
<feature type="chain" id="PRO_5034164994" evidence="4">
    <location>
        <begin position="26"/>
        <end position="729"/>
    </location>
</feature>
<dbReference type="EMBL" id="JAEOAQ010000003">
    <property type="protein sequence ID" value="KAG5419465.1"/>
    <property type="molecule type" value="Genomic_DNA"/>
</dbReference>
<evidence type="ECO:0000256" key="2">
    <source>
        <dbReference type="SAM" id="MobiDB-lite"/>
    </source>
</evidence>
<proteinExistence type="predicted"/>
<protein>
    <submittedName>
        <fullName evidence="6">YPS7</fullName>
    </submittedName>
</protein>
<dbReference type="Proteomes" id="UP000669133">
    <property type="component" value="Unassembled WGS sequence"/>
</dbReference>
<feature type="transmembrane region" description="Helical" evidence="3">
    <location>
        <begin position="711"/>
        <end position="728"/>
    </location>
</feature>
<dbReference type="GeneID" id="93651861"/>
<dbReference type="AlphaFoldDB" id="A0A8H8DC25"/>
<dbReference type="OrthoDB" id="771136at2759"/>
<keyword evidence="3" id="KW-0472">Membrane</keyword>
<sequence length="729" mass="78856">MFHNNCITGILILLSLLSSVRPVLSESSLKTPKDPQRNTPIPVHIPDTNKRDSHGGSDITPFTISRPTPRPPTAGVSTSESSSSSSGSNSTTTSSTSRSTTSTVSSSYSTENQTDKEVFKLVFTVGSDDSYYNAQFQFGANSQQSNNTDKRKSQQIGLRLDIIQPEVWVMNGENYKQCSEIQSSQRSILSQYSKTMKSGSTIPSSVTEIPVFTTNCARRGVYTASSQDKMPEPSGVGDSSIKNGDDYIIPYMNQVQASGEFVTDDFNFNLTSGYNFQMSNFTFVNVNNTNMFVGGLGLASYPKGNGFLSRLVQQDIIKSQSYSLWFSNFTNPETATDSNVSYDALAQLIPGVVNKKYYIGDLYSIDMLPHSGVRYNYTQDSANADLANLILPIINLDNIKVENIDTGQSLSIKSNEDEPLPVLLDSRILYSYLPINVIINLAIQTNAYYSSEANRWLVECDVLASNGNATIDFVIGEVTVQIPLSEFLVDAVYQGYNLEFENGNKACFLTVLRTDAAGFNSLGLPFLKHIYLVVDNDGKQVALANRNKFLHVDESELLHLDDDKLPPFNFSSMPPPAATSATSAAASSSTSSSGSRNVSSSIAYIESGTIPFATPMTYANIGNLTTATSGITLSYSEVTPDASDGQGQTIPLDIPARLSGALIKSGSIFVTGVNTGNVSASSSELRFSQTSTKSKGDAPVVRIGGFHKNCLSVWVSLVCVLFGLGLIMM</sequence>
<feature type="compositionally biased region" description="Low complexity" evidence="2">
    <location>
        <begin position="77"/>
        <end position="110"/>
    </location>
</feature>
<accession>A0A8H8DC25</accession>
<comment type="caution">
    <text evidence="6">The sequence shown here is derived from an EMBL/GenBank/DDBJ whole genome shotgun (WGS) entry which is preliminary data.</text>
</comment>
<evidence type="ECO:0000256" key="1">
    <source>
        <dbReference type="ARBA" id="ARBA00023157"/>
    </source>
</evidence>
<organism evidence="6 7">
    <name type="scientific">Candida metapsilosis</name>
    <dbReference type="NCBI Taxonomy" id="273372"/>
    <lineage>
        <taxon>Eukaryota</taxon>
        <taxon>Fungi</taxon>
        <taxon>Dikarya</taxon>
        <taxon>Ascomycota</taxon>
        <taxon>Saccharomycotina</taxon>
        <taxon>Pichiomycetes</taxon>
        <taxon>Debaryomycetaceae</taxon>
        <taxon>Candida/Lodderomyces clade</taxon>
        <taxon>Candida</taxon>
    </lineage>
</organism>
<gene>
    <name evidence="6" type="ORF">I9W82_003232</name>
</gene>
<evidence type="ECO:0000313" key="7">
    <source>
        <dbReference type="Proteomes" id="UP000669133"/>
    </source>
</evidence>
<reference evidence="6 7" key="1">
    <citation type="submission" date="2020-12" db="EMBL/GenBank/DDBJ databases">
        <title>Effect of drift, selection, and recombination on the evolution of hybrid genomes in Candida yeast pathogens.</title>
        <authorList>
            <person name="Mixao V."/>
            <person name="Ksiezopolska E."/>
            <person name="Saus E."/>
            <person name="Boekhout T."/>
            <person name="Gacser A."/>
            <person name="Gabaldon T."/>
        </authorList>
    </citation>
    <scope>NUCLEOTIDE SEQUENCE [LARGE SCALE GENOMIC DNA]</scope>
    <source>
        <strain evidence="6 7">BP57</strain>
    </source>
</reference>
<dbReference type="PROSITE" id="PS51767">
    <property type="entry name" value="PEPTIDASE_A1"/>
    <property type="match status" value="1"/>
</dbReference>
<keyword evidence="7" id="KW-1185">Reference proteome</keyword>
<evidence type="ECO:0000259" key="5">
    <source>
        <dbReference type="PROSITE" id="PS51767"/>
    </source>
</evidence>
<keyword evidence="3" id="KW-0812">Transmembrane</keyword>
<evidence type="ECO:0000256" key="3">
    <source>
        <dbReference type="SAM" id="Phobius"/>
    </source>
</evidence>
<dbReference type="RefSeq" id="XP_067548581.1">
    <property type="nucleotide sequence ID" value="XM_067692176.1"/>
</dbReference>
<dbReference type="SUPFAM" id="SSF50630">
    <property type="entry name" value="Acid proteases"/>
    <property type="match status" value="1"/>
</dbReference>